<dbReference type="Gene3D" id="3.40.50.720">
    <property type="entry name" value="NAD(P)-binding Rossmann-like Domain"/>
    <property type="match status" value="1"/>
</dbReference>
<accession>A0ABP8LQJ6</accession>
<dbReference type="Proteomes" id="UP001501508">
    <property type="component" value="Unassembled WGS sequence"/>
</dbReference>
<evidence type="ECO:0000256" key="1">
    <source>
        <dbReference type="ARBA" id="ARBA00023002"/>
    </source>
</evidence>
<dbReference type="RefSeq" id="WP_345026609.1">
    <property type="nucleotide sequence ID" value="NZ_BAABEY010000005.1"/>
</dbReference>
<protein>
    <submittedName>
        <fullName evidence="4">Gfo/Idh/MocA family oxidoreductase</fullName>
    </submittedName>
</protein>
<dbReference type="InterPro" id="IPR055170">
    <property type="entry name" value="GFO_IDH_MocA-like_dom"/>
</dbReference>
<dbReference type="PANTHER" id="PTHR43818:SF11">
    <property type="entry name" value="BCDNA.GH03377"/>
    <property type="match status" value="1"/>
</dbReference>
<proteinExistence type="predicted"/>
<dbReference type="Gene3D" id="3.30.360.10">
    <property type="entry name" value="Dihydrodipicolinate Reductase, domain 2"/>
    <property type="match status" value="1"/>
</dbReference>
<dbReference type="InterPro" id="IPR036291">
    <property type="entry name" value="NAD(P)-bd_dom_sf"/>
</dbReference>
<sequence length="400" mass="44908">MRKIALLGAGFIARFYADSIHGLRSRDRITVVYARNGESASRFAEDYRIGKWTDSMEAAVNDPDADMVLIALPNFLHEAAVMACVKAKKAVLCTKPLGRNADEALRMLKAVEEAGIFHGYLEDLVYIPKTQKAIQSVRKGALGQVLWTRSRETHPGPHSDWFWDSEAAGGGAIIDLGCHCIQIGRNYIGKDVRPIEVMCWADTLVKPIDAEDNAIGLVRYDNGAVSQFEVSWTFRGGMDLRDEVMGSEGTIWINNFLRTGFEMYTSGAADAYVAEKSETNQGWVFPVGDEVHELGYNVMFGDMFDAFESKKEPAETFYDGYVVNAVMDAAYRSAKSRQWEPVELEVWRGGESTGKKELMKDYDDEHYLIKEETTHYGVVKLILKHKKTGKLIEVEKQADR</sequence>
<evidence type="ECO:0000313" key="4">
    <source>
        <dbReference type="EMBL" id="GAA4433233.1"/>
    </source>
</evidence>
<dbReference type="PANTHER" id="PTHR43818">
    <property type="entry name" value="BCDNA.GH03377"/>
    <property type="match status" value="1"/>
</dbReference>
<dbReference type="InterPro" id="IPR000683">
    <property type="entry name" value="Gfo/Idh/MocA-like_OxRdtase_N"/>
</dbReference>
<evidence type="ECO:0000313" key="5">
    <source>
        <dbReference type="Proteomes" id="UP001501508"/>
    </source>
</evidence>
<organism evidence="4 5">
    <name type="scientific">Ravibacter arvi</name>
    <dbReference type="NCBI Taxonomy" id="2051041"/>
    <lineage>
        <taxon>Bacteria</taxon>
        <taxon>Pseudomonadati</taxon>
        <taxon>Bacteroidota</taxon>
        <taxon>Cytophagia</taxon>
        <taxon>Cytophagales</taxon>
        <taxon>Spirosomataceae</taxon>
        <taxon>Ravibacter</taxon>
    </lineage>
</organism>
<dbReference type="SUPFAM" id="SSF55347">
    <property type="entry name" value="Glyceraldehyde-3-phosphate dehydrogenase-like, C-terminal domain"/>
    <property type="match status" value="1"/>
</dbReference>
<reference evidence="5" key="1">
    <citation type="journal article" date="2019" name="Int. J. Syst. Evol. Microbiol.">
        <title>The Global Catalogue of Microorganisms (GCM) 10K type strain sequencing project: providing services to taxonomists for standard genome sequencing and annotation.</title>
        <authorList>
            <consortium name="The Broad Institute Genomics Platform"/>
            <consortium name="The Broad Institute Genome Sequencing Center for Infectious Disease"/>
            <person name="Wu L."/>
            <person name="Ma J."/>
        </authorList>
    </citation>
    <scope>NUCLEOTIDE SEQUENCE [LARGE SCALE GENOMIC DNA]</scope>
    <source>
        <strain evidence="5">JCM 31920</strain>
    </source>
</reference>
<evidence type="ECO:0000259" key="2">
    <source>
        <dbReference type="Pfam" id="PF01408"/>
    </source>
</evidence>
<evidence type="ECO:0000259" key="3">
    <source>
        <dbReference type="Pfam" id="PF22725"/>
    </source>
</evidence>
<gene>
    <name evidence="4" type="ORF">GCM10023091_06480</name>
</gene>
<keyword evidence="1" id="KW-0560">Oxidoreductase</keyword>
<dbReference type="EMBL" id="BAABEY010000005">
    <property type="protein sequence ID" value="GAA4433233.1"/>
    <property type="molecule type" value="Genomic_DNA"/>
</dbReference>
<dbReference type="InterPro" id="IPR050463">
    <property type="entry name" value="Gfo/Idh/MocA_oxidrdct_glycsds"/>
</dbReference>
<feature type="domain" description="GFO/IDH/MocA-like oxidoreductase" evidence="3">
    <location>
        <begin position="131"/>
        <end position="251"/>
    </location>
</feature>
<keyword evidence="5" id="KW-1185">Reference proteome</keyword>
<comment type="caution">
    <text evidence="4">The sequence shown here is derived from an EMBL/GenBank/DDBJ whole genome shotgun (WGS) entry which is preliminary data.</text>
</comment>
<feature type="domain" description="Gfo/Idh/MocA-like oxidoreductase N-terminal" evidence="2">
    <location>
        <begin position="3"/>
        <end position="115"/>
    </location>
</feature>
<name>A0ABP8LQJ6_9BACT</name>
<dbReference type="Pfam" id="PF01408">
    <property type="entry name" value="GFO_IDH_MocA"/>
    <property type="match status" value="1"/>
</dbReference>
<dbReference type="Pfam" id="PF22725">
    <property type="entry name" value="GFO_IDH_MocA_C3"/>
    <property type="match status" value="1"/>
</dbReference>
<dbReference type="SUPFAM" id="SSF51735">
    <property type="entry name" value="NAD(P)-binding Rossmann-fold domains"/>
    <property type="match status" value="1"/>
</dbReference>